<protein>
    <submittedName>
        <fullName evidence="2">Putative homocysteine S-methyltransferase</fullName>
    </submittedName>
</protein>
<name>A0A5M3YRB7_ASPTE</name>
<dbReference type="Pfam" id="PF02574">
    <property type="entry name" value="S-methyl_trans"/>
    <property type="match status" value="1"/>
</dbReference>
<feature type="binding site" evidence="1">
    <location>
        <position position="292"/>
    </location>
    <ligand>
        <name>Zn(2+)</name>
        <dbReference type="ChEBI" id="CHEBI:29105"/>
    </ligand>
</feature>
<proteinExistence type="predicted"/>
<dbReference type="PANTHER" id="PTHR11103">
    <property type="entry name" value="SLR1189 PROTEIN"/>
    <property type="match status" value="1"/>
</dbReference>
<evidence type="ECO:0000313" key="3">
    <source>
        <dbReference type="Proteomes" id="UP000452235"/>
    </source>
</evidence>
<dbReference type="PROSITE" id="PS50970">
    <property type="entry name" value="HCY"/>
    <property type="match status" value="1"/>
</dbReference>
<evidence type="ECO:0000313" key="2">
    <source>
        <dbReference type="EMBL" id="GFF15288.1"/>
    </source>
</evidence>
<feature type="binding site" evidence="1">
    <location>
        <position position="291"/>
    </location>
    <ligand>
        <name>Zn(2+)</name>
        <dbReference type="ChEBI" id="CHEBI:29105"/>
    </ligand>
</feature>
<dbReference type="GO" id="GO:0046872">
    <property type="term" value="F:metal ion binding"/>
    <property type="evidence" value="ECO:0007669"/>
    <property type="project" value="UniProtKB-KW"/>
</dbReference>
<comment type="cofactor">
    <cofactor evidence="1">
        <name>Zn(2+)</name>
        <dbReference type="ChEBI" id="CHEBI:29105"/>
    </cofactor>
</comment>
<accession>A0A5M3YRB7</accession>
<comment type="caution">
    <text evidence="2">The sequence shown here is derived from an EMBL/GenBank/DDBJ whole genome shotgun (WGS) entry which is preliminary data.</text>
</comment>
<dbReference type="InterPro" id="IPR003726">
    <property type="entry name" value="HCY_dom"/>
</dbReference>
<dbReference type="Proteomes" id="UP000452235">
    <property type="component" value="Unassembled WGS sequence"/>
</dbReference>
<dbReference type="OrthoDB" id="261426at2759"/>
<dbReference type="AlphaFoldDB" id="A0A5M3YRB7"/>
<feature type="binding site" evidence="1">
    <location>
        <position position="221"/>
    </location>
    <ligand>
        <name>Zn(2+)</name>
        <dbReference type="ChEBI" id="CHEBI:29105"/>
    </ligand>
</feature>
<dbReference type="InterPro" id="IPR036589">
    <property type="entry name" value="HCY_dom_sf"/>
</dbReference>
<dbReference type="PANTHER" id="PTHR11103:SF18">
    <property type="entry name" value="SLR1189 PROTEIN"/>
    <property type="match status" value="1"/>
</dbReference>
<dbReference type="SUPFAM" id="SSF82282">
    <property type="entry name" value="Homocysteine S-methyltransferase"/>
    <property type="match status" value="1"/>
</dbReference>
<keyword evidence="1 2" id="KW-0808">Transferase</keyword>
<keyword evidence="1" id="KW-0862">Zinc</keyword>
<dbReference type="GO" id="GO:0032259">
    <property type="term" value="P:methylation"/>
    <property type="evidence" value="ECO:0007669"/>
    <property type="project" value="UniProtKB-KW"/>
</dbReference>
<dbReference type="GO" id="GO:0008168">
    <property type="term" value="F:methyltransferase activity"/>
    <property type="evidence" value="ECO:0007669"/>
    <property type="project" value="UniProtKB-UniRule"/>
</dbReference>
<dbReference type="Gene3D" id="3.20.20.330">
    <property type="entry name" value="Homocysteine-binding-like domain"/>
    <property type="match status" value="1"/>
</dbReference>
<evidence type="ECO:0000256" key="1">
    <source>
        <dbReference type="PROSITE-ProRule" id="PRU00333"/>
    </source>
</evidence>
<dbReference type="EMBL" id="BLJY01000004">
    <property type="protein sequence ID" value="GFF15288.1"/>
    <property type="molecule type" value="Genomic_DNA"/>
</dbReference>
<gene>
    <name evidence="2" type="ORF">ATEIFO6365_0004040700</name>
</gene>
<reference evidence="2 3" key="1">
    <citation type="submission" date="2020-01" db="EMBL/GenBank/DDBJ databases">
        <title>Aspergillus terreus IFO 6365 whole genome shotgun sequence.</title>
        <authorList>
            <person name="Kanamasa S."/>
            <person name="Takahashi H."/>
        </authorList>
    </citation>
    <scope>NUCLEOTIDE SEQUENCE [LARGE SCALE GENOMIC DNA]</scope>
    <source>
        <strain evidence="2 3">IFO 6365</strain>
    </source>
</reference>
<keyword evidence="1" id="KW-0479">Metal-binding</keyword>
<keyword evidence="1 2" id="KW-0489">Methyltransferase</keyword>
<sequence length="311" mass="33405">MTLPHLTSPTPFLTECGMETTLFYKHRIPLPCFSSTPLVDTPHGRALITSFYTSYARIAAAHHTGIILDTRTWRASTPWAAPLNLPETKLLELNRSAVRLLQDFRPHCPAPLVISGTLGPQHDAYADSSDTISLETARAGYAAQIRVLAAEGVDMLTLATVTNLNEAVAFLQLAREVNLPAVVSFSLESDGRLLGGRTLESAVRWVDEATDGYAVYFGVNCVHPRRIAEALRGVSGEVCARIGMVRGNASLKTHAELDGTDELDRGDVSVFVEGFAGVMGLLPGVRAVGGCCGTDEEHLRAIAGRLIPGTE</sequence>
<keyword evidence="3" id="KW-1185">Reference proteome</keyword>
<organism evidence="2 3">
    <name type="scientific">Aspergillus terreus</name>
    <dbReference type="NCBI Taxonomy" id="33178"/>
    <lineage>
        <taxon>Eukaryota</taxon>
        <taxon>Fungi</taxon>
        <taxon>Dikarya</taxon>
        <taxon>Ascomycota</taxon>
        <taxon>Pezizomycotina</taxon>
        <taxon>Eurotiomycetes</taxon>
        <taxon>Eurotiomycetidae</taxon>
        <taxon>Eurotiales</taxon>
        <taxon>Aspergillaceae</taxon>
        <taxon>Aspergillus</taxon>
        <taxon>Aspergillus subgen. Circumdati</taxon>
    </lineage>
</organism>